<feature type="transmembrane region" description="Helical" evidence="1">
    <location>
        <begin position="47"/>
        <end position="67"/>
    </location>
</feature>
<proteinExistence type="predicted"/>
<evidence type="ECO:0000313" key="2">
    <source>
        <dbReference type="EMBL" id="AUR52071.1"/>
    </source>
</evidence>
<dbReference type="AlphaFoldDB" id="A0A2I7N6J9"/>
<dbReference type="KEGG" id="nba:CUN60_07080"/>
<organism evidence="2 3">
    <name type="scientific">Aquella oligotrophica</name>
    <dbReference type="NCBI Taxonomy" id="2067065"/>
    <lineage>
        <taxon>Bacteria</taxon>
        <taxon>Pseudomonadati</taxon>
        <taxon>Pseudomonadota</taxon>
        <taxon>Betaproteobacteria</taxon>
        <taxon>Neisseriales</taxon>
        <taxon>Neisseriaceae</taxon>
        <taxon>Aquella</taxon>
    </lineage>
</organism>
<protein>
    <submittedName>
        <fullName evidence="2">Uncharacterized protein</fullName>
    </submittedName>
</protein>
<dbReference type="Proteomes" id="UP000236655">
    <property type="component" value="Chromosome"/>
</dbReference>
<keyword evidence="3" id="KW-1185">Reference proteome</keyword>
<dbReference type="EMBL" id="CP024847">
    <property type="protein sequence ID" value="AUR52071.1"/>
    <property type="molecule type" value="Genomic_DNA"/>
</dbReference>
<feature type="transmembrane region" description="Helical" evidence="1">
    <location>
        <begin position="20"/>
        <end position="41"/>
    </location>
</feature>
<keyword evidence="1" id="KW-0472">Membrane</keyword>
<gene>
    <name evidence="2" type="ORF">CUN60_07080</name>
</gene>
<keyword evidence="1" id="KW-1133">Transmembrane helix</keyword>
<keyword evidence="1" id="KW-0812">Transmembrane</keyword>
<reference evidence="3" key="1">
    <citation type="submission" date="2017-11" db="EMBL/GenBank/DDBJ databases">
        <authorList>
            <person name="Chan K.G."/>
            <person name="Lee L.S."/>
        </authorList>
    </citation>
    <scope>NUCLEOTIDE SEQUENCE [LARGE SCALE GENOMIC DNA]</scope>
    <source>
        <strain evidence="3">DSM 100970</strain>
    </source>
</reference>
<name>A0A2I7N6J9_9NEIS</name>
<evidence type="ECO:0000313" key="3">
    <source>
        <dbReference type="Proteomes" id="UP000236655"/>
    </source>
</evidence>
<accession>A0A2I7N6J9</accession>
<evidence type="ECO:0000256" key="1">
    <source>
        <dbReference type="SAM" id="Phobius"/>
    </source>
</evidence>
<sequence length="71" mass="8193">MKFKNLLIDWIFSKSTYVDLFSDIRTVCATIIMIGGVSRFFGFHNPSYVIISSFIGWIIANIMLNLLKKDK</sequence>